<protein>
    <submittedName>
        <fullName evidence="1">Uncharacterized protein DUF3240</fullName>
    </submittedName>
</protein>
<dbReference type="OrthoDB" id="8537254at2"/>
<name>A0A2T5IWW9_9GAMM</name>
<dbReference type="AlphaFoldDB" id="A0A2T5IWW9"/>
<dbReference type="InterPro" id="IPR015867">
    <property type="entry name" value="N-reg_PII/ATP_PRibTrfase_C"/>
</dbReference>
<evidence type="ECO:0000313" key="1">
    <source>
        <dbReference type="EMBL" id="PTQ88419.1"/>
    </source>
</evidence>
<sequence length="104" mass="11561">MNQQVLLQLNISARIRAEFLDHLRLVPHLVSGCTIVDAAGFGAQQHYGSALEKVLGQTQRQLVMMVLAQDNVSAVLAHIRQQFISPDIQYWLTPVLANGRLSEV</sequence>
<comment type="caution">
    <text evidence="1">The sequence shown here is derived from an EMBL/GenBank/DDBJ whole genome shotgun (WGS) entry which is preliminary data.</text>
</comment>
<dbReference type="SUPFAM" id="SSF54913">
    <property type="entry name" value="GlnB-like"/>
    <property type="match status" value="1"/>
</dbReference>
<reference evidence="1 2" key="1">
    <citation type="submission" date="2018-04" db="EMBL/GenBank/DDBJ databases">
        <title>Genomic Encyclopedia of Archaeal and Bacterial Type Strains, Phase II (KMG-II): from individual species to whole genera.</title>
        <authorList>
            <person name="Goeker M."/>
        </authorList>
    </citation>
    <scope>NUCLEOTIDE SEQUENCE [LARGE SCALE GENOMIC DNA]</scope>
    <source>
        <strain evidence="1 2">DSM 5822</strain>
    </source>
</reference>
<dbReference type="InterPro" id="IPR011322">
    <property type="entry name" value="N-reg_PII-like_a/b"/>
</dbReference>
<dbReference type="RefSeq" id="WP_107866299.1">
    <property type="nucleotide sequence ID" value="NZ_QAON01000012.1"/>
</dbReference>
<dbReference type="EMBL" id="QAON01000012">
    <property type="protein sequence ID" value="PTQ88419.1"/>
    <property type="molecule type" value="Genomic_DNA"/>
</dbReference>
<keyword evidence="2" id="KW-1185">Reference proteome</keyword>
<gene>
    <name evidence="1" type="ORF">C8N29_11264</name>
</gene>
<proteinExistence type="predicted"/>
<dbReference type="Proteomes" id="UP000244223">
    <property type="component" value="Unassembled WGS sequence"/>
</dbReference>
<dbReference type="Pfam" id="PF11582">
    <property type="entry name" value="DUF3240"/>
    <property type="match status" value="1"/>
</dbReference>
<accession>A0A2T5IWW9</accession>
<evidence type="ECO:0000313" key="2">
    <source>
        <dbReference type="Proteomes" id="UP000244223"/>
    </source>
</evidence>
<organism evidence="1 2">
    <name type="scientific">Agitococcus lubricus</name>
    <dbReference type="NCBI Taxonomy" id="1077255"/>
    <lineage>
        <taxon>Bacteria</taxon>
        <taxon>Pseudomonadati</taxon>
        <taxon>Pseudomonadota</taxon>
        <taxon>Gammaproteobacteria</taxon>
        <taxon>Moraxellales</taxon>
        <taxon>Moraxellaceae</taxon>
        <taxon>Agitococcus</taxon>
    </lineage>
</organism>
<dbReference type="InterPro" id="IPR021634">
    <property type="entry name" value="DUF3240"/>
</dbReference>
<dbReference type="Gene3D" id="3.30.70.120">
    <property type="match status" value="1"/>
</dbReference>